<evidence type="ECO:0008006" key="3">
    <source>
        <dbReference type="Google" id="ProtNLM"/>
    </source>
</evidence>
<dbReference type="InterPro" id="IPR058240">
    <property type="entry name" value="rSAM_sf"/>
</dbReference>
<protein>
    <recommendedName>
        <fullName evidence="3">Radical SAM protein</fullName>
    </recommendedName>
</protein>
<proteinExistence type="predicted"/>
<organism evidence="1 2">
    <name type="scientific">Methylophilus flavus</name>
    <dbReference type="NCBI Taxonomy" id="640084"/>
    <lineage>
        <taxon>Bacteria</taxon>
        <taxon>Pseudomonadati</taxon>
        <taxon>Pseudomonadota</taxon>
        <taxon>Betaproteobacteria</taxon>
        <taxon>Nitrosomonadales</taxon>
        <taxon>Methylophilaceae</taxon>
        <taxon>Methylophilus</taxon>
    </lineage>
</organism>
<sequence>MEAQALFCELTAYAATRDWQYIYPVWSRRAQGISIGINLHPNHCCNWHCIYCQVPGLQRGPSPVIAMQILQAELQECLDWITEQSMAHGVDPLSSLIQDIAFAGDGEPTTSPQFPEALKVVNHILKHHQQPVLVRLITNGSQLQYAHVQHAIQCLNAMGGEVWFKLDAGSDAEMHALNDSHVPLALHLQRLQTCCTLCTTWVQTAVVSRQVNQQMITTPSLPGYIKALEAYQGKMAGILLYGISRPSQQAAAVCLQPTSEKVIQGYAGELREHGFNVRAFS</sequence>
<evidence type="ECO:0000313" key="2">
    <source>
        <dbReference type="Proteomes" id="UP001597206"/>
    </source>
</evidence>
<dbReference type="EMBL" id="JBHTLN010000001">
    <property type="protein sequence ID" value="MFD1120986.1"/>
    <property type="molecule type" value="Genomic_DNA"/>
</dbReference>
<name>A0ABW3PA51_9PROT</name>
<reference evidence="2" key="1">
    <citation type="journal article" date="2019" name="Int. J. Syst. Evol. Microbiol.">
        <title>The Global Catalogue of Microorganisms (GCM) 10K type strain sequencing project: providing services to taxonomists for standard genome sequencing and annotation.</title>
        <authorList>
            <consortium name="The Broad Institute Genomics Platform"/>
            <consortium name="The Broad Institute Genome Sequencing Center for Infectious Disease"/>
            <person name="Wu L."/>
            <person name="Ma J."/>
        </authorList>
    </citation>
    <scope>NUCLEOTIDE SEQUENCE [LARGE SCALE GENOMIC DNA]</scope>
    <source>
        <strain evidence="2">CCUG 58411</strain>
    </source>
</reference>
<comment type="caution">
    <text evidence="1">The sequence shown here is derived from an EMBL/GenBank/DDBJ whole genome shotgun (WGS) entry which is preliminary data.</text>
</comment>
<accession>A0ABW3PA51</accession>
<evidence type="ECO:0000313" key="1">
    <source>
        <dbReference type="EMBL" id="MFD1120986.1"/>
    </source>
</evidence>
<dbReference type="InterPro" id="IPR013785">
    <property type="entry name" value="Aldolase_TIM"/>
</dbReference>
<dbReference type="Gene3D" id="3.20.20.70">
    <property type="entry name" value="Aldolase class I"/>
    <property type="match status" value="1"/>
</dbReference>
<gene>
    <name evidence="1" type="ORF">ACFQ2T_00580</name>
</gene>
<keyword evidence="2" id="KW-1185">Reference proteome</keyword>
<dbReference type="SUPFAM" id="SSF102114">
    <property type="entry name" value="Radical SAM enzymes"/>
    <property type="match status" value="1"/>
</dbReference>
<dbReference type="RefSeq" id="WP_379029066.1">
    <property type="nucleotide sequence ID" value="NZ_JBHTLN010000001.1"/>
</dbReference>
<dbReference type="Proteomes" id="UP001597206">
    <property type="component" value="Unassembled WGS sequence"/>
</dbReference>